<protein>
    <submittedName>
        <fullName evidence="1">Uncharacterized protein</fullName>
    </submittedName>
</protein>
<evidence type="ECO:0000313" key="3">
    <source>
        <dbReference type="Proteomes" id="UP001190700"/>
    </source>
</evidence>
<dbReference type="AlphaFoldDB" id="A0AAE0FS19"/>
<dbReference type="Proteomes" id="UP001190700">
    <property type="component" value="Unassembled WGS sequence"/>
</dbReference>
<reference evidence="1 3" key="1">
    <citation type="journal article" date="2015" name="Genome Biol. Evol.">
        <title>Comparative Genomics of a Bacterivorous Green Alga Reveals Evolutionary Causalities and Consequences of Phago-Mixotrophic Mode of Nutrition.</title>
        <authorList>
            <person name="Burns J.A."/>
            <person name="Paasch A."/>
            <person name="Narechania A."/>
            <person name="Kim E."/>
        </authorList>
    </citation>
    <scope>NUCLEOTIDE SEQUENCE [LARGE SCALE GENOMIC DNA]</scope>
    <source>
        <strain evidence="1">PLY_AMNH</strain>
    </source>
</reference>
<accession>A0AAE0FS19</accession>
<dbReference type="EMBL" id="LGRX02011706">
    <property type="protein sequence ID" value="KAK3268625.1"/>
    <property type="molecule type" value="Genomic_DNA"/>
</dbReference>
<proteinExistence type="predicted"/>
<sequence>MVRMLFTMVLFTVSRNNTLILKLMSSSFFRLAYSPTHSRRKFIEFSEHRQKEVVSRLSAATTLKLVCLVDNWQVYIGPRTERIKDANYMLHGVQRGVCEAVGEELFSTASEDPVIPLHRLTHNDVLNGGVSEFGGLMEDGKAGALLEERLRAYVQSMMVDAEVPDVCAPEALEETR</sequence>
<comment type="caution">
    <text evidence="1">The sequence shown here is derived from an EMBL/GenBank/DDBJ whole genome shotgun (WGS) entry which is preliminary data.</text>
</comment>
<evidence type="ECO:0000313" key="2">
    <source>
        <dbReference type="EMBL" id="KAK3268625.1"/>
    </source>
</evidence>
<organism evidence="1 3">
    <name type="scientific">Cymbomonas tetramitiformis</name>
    <dbReference type="NCBI Taxonomy" id="36881"/>
    <lineage>
        <taxon>Eukaryota</taxon>
        <taxon>Viridiplantae</taxon>
        <taxon>Chlorophyta</taxon>
        <taxon>Pyramimonadophyceae</taxon>
        <taxon>Pyramimonadales</taxon>
        <taxon>Pyramimonadaceae</taxon>
        <taxon>Cymbomonas</taxon>
    </lineage>
</organism>
<keyword evidence="3" id="KW-1185">Reference proteome</keyword>
<dbReference type="EMBL" id="LGRX02014324">
    <property type="protein sequence ID" value="KAK3264849.1"/>
    <property type="molecule type" value="Genomic_DNA"/>
</dbReference>
<name>A0AAE0FS19_9CHLO</name>
<gene>
    <name evidence="2" type="ORF">CYMTET_22875</name>
    <name evidence="1" type="ORF">CYMTET_26434</name>
</gene>
<evidence type="ECO:0000313" key="1">
    <source>
        <dbReference type="EMBL" id="KAK3264849.1"/>
    </source>
</evidence>
<reference evidence="1" key="2">
    <citation type="submission" date="2023-06" db="EMBL/GenBank/DDBJ databases">
        <title>Long-read-based genome assembly of the green algal bacterivore Cymbomonas tetramitiformis.</title>
        <authorList>
            <person name="Gyaltshen Y."/>
            <person name="Rozenberg A."/>
            <person name="Paasch A."/>
            <person name="Burns J.A."/>
            <person name="Warring S."/>
            <person name="Larson R."/>
            <person name="Maurer-Alcala X."/>
            <person name="Dacks J."/>
            <person name="Kim E."/>
        </authorList>
    </citation>
    <scope>NUCLEOTIDE SEQUENCE</scope>
    <source>
        <strain evidence="1">PLY_AMNH</strain>
    </source>
</reference>